<keyword evidence="5" id="KW-1185">Reference proteome</keyword>
<dbReference type="Proteomes" id="UP001642484">
    <property type="component" value="Unassembled WGS sequence"/>
</dbReference>
<dbReference type="InterPro" id="IPR036770">
    <property type="entry name" value="Ankyrin_rpt-contain_sf"/>
</dbReference>
<name>A0ABP0LUZ0_9DINO</name>
<evidence type="ECO:0000313" key="5">
    <source>
        <dbReference type="Proteomes" id="UP001642484"/>
    </source>
</evidence>
<dbReference type="Pfam" id="PF13637">
    <property type="entry name" value="Ank_4"/>
    <property type="match status" value="1"/>
</dbReference>
<organism evidence="4 5">
    <name type="scientific">Durusdinium trenchii</name>
    <dbReference type="NCBI Taxonomy" id="1381693"/>
    <lineage>
        <taxon>Eukaryota</taxon>
        <taxon>Sar</taxon>
        <taxon>Alveolata</taxon>
        <taxon>Dinophyceae</taxon>
        <taxon>Suessiales</taxon>
        <taxon>Symbiodiniaceae</taxon>
        <taxon>Durusdinium</taxon>
    </lineage>
</organism>
<proteinExistence type="inferred from homology"/>
<protein>
    <recommendedName>
        <fullName evidence="6">Ankyrin repeat protein</fullName>
    </recommendedName>
</protein>
<evidence type="ECO:0000313" key="4">
    <source>
        <dbReference type="EMBL" id="CAK9043046.1"/>
    </source>
</evidence>
<dbReference type="InterPro" id="IPR002110">
    <property type="entry name" value="Ankyrin_rpt"/>
</dbReference>
<accession>A0ABP0LUZ0</accession>
<comment type="caution">
    <text evidence="4">The sequence shown here is derived from an EMBL/GenBank/DDBJ whole genome shotgun (WGS) entry which is preliminary data.</text>
</comment>
<sequence length="129" mass="14377">MRRVPEVRTAELTDLANVFHDFPPSLPDVWQILLDFGFSIDVRDEEGRTALHHVVGMVVDDYHECTSGDMILQYRLRAAQVLIEHGASVYARDNDQRTPLQLASSSPEMKRLLLSAAAPKPTSSVCSVS</sequence>
<keyword evidence="2" id="KW-0677">Repeat</keyword>
<dbReference type="SUPFAM" id="SSF48403">
    <property type="entry name" value="Ankyrin repeat"/>
    <property type="match status" value="1"/>
</dbReference>
<dbReference type="Gene3D" id="1.25.40.20">
    <property type="entry name" value="Ankyrin repeat-containing domain"/>
    <property type="match status" value="1"/>
</dbReference>
<comment type="similarity">
    <text evidence="1">Belongs to the ankyrin SOCS box (ASB) family.</text>
</comment>
<dbReference type="EMBL" id="CAXAMN010014335">
    <property type="protein sequence ID" value="CAK9043046.1"/>
    <property type="molecule type" value="Genomic_DNA"/>
</dbReference>
<evidence type="ECO:0000256" key="3">
    <source>
        <dbReference type="ARBA" id="ARBA00023043"/>
    </source>
</evidence>
<gene>
    <name evidence="4" type="ORF">CCMP2556_LOCUS22835</name>
</gene>
<dbReference type="PANTHER" id="PTHR24136">
    <property type="entry name" value="SOWAH (DROSOPHILA) HOMOLOG"/>
    <property type="match status" value="1"/>
</dbReference>
<reference evidence="4 5" key="1">
    <citation type="submission" date="2024-02" db="EMBL/GenBank/DDBJ databases">
        <authorList>
            <person name="Chen Y."/>
            <person name="Shah S."/>
            <person name="Dougan E. K."/>
            <person name="Thang M."/>
            <person name="Chan C."/>
        </authorList>
    </citation>
    <scope>NUCLEOTIDE SEQUENCE [LARGE SCALE GENOMIC DNA]</scope>
</reference>
<evidence type="ECO:0000256" key="1">
    <source>
        <dbReference type="ARBA" id="ARBA00005949"/>
    </source>
</evidence>
<evidence type="ECO:0008006" key="6">
    <source>
        <dbReference type="Google" id="ProtNLM"/>
    </source>
</evidence>
<keyword evidence="3" id="KW-0040">ANK repeat</keyword>
<dbReference type="InterPro" id="IPR051573">
    <property type="entry name" value="Ankyrin-SOCS_box_domain"/>
</dbReference>
<evidence type="ECO:0000256" key="2">
    <source>
        <dbReference type="ARBA" id="ARBA00022737"/>
    </source>
</evidence>
<dbReference type="PANTHER" id="PTHR24136:SF15">
    <property type="entry name" value="ANK_REP_REGION DOMAIN-CONTAINING PROTEIN"/>
    <property type="match status" value="1"/>
</dbReference>